<dbReference type="PANTHER" id="PTHR33116:SF86">
    <property type="entry name" value="REVERSE TRANSCRIPTASE DOMAIN-CONTAINING PROTEIN"/>
    <property type="match status" value="1"/>
</dbReference>
<reference evidence="2" key="2">
    <citation type="submission" date="2025-08" db="UniProtKB">
        <authorList>
            <consortium name="RefSeq"/>
        </authorList>
    </citation>
    <scope>IDENTIFICATION</scope>
</reference>
<dbReference type="PANTHER" id="PTHR33116">
    <property type="entry name" value="REVERSE TRANSCRIPTASE ZINC-BINDING DOMAIN-CONTAINING PROTEIN-RELATED-RELATED"/>
    <property type="match status" value="1"/>
</dbReference>
<protein>
    <submittedName>
        <fullName evidence="2">Uncharacterized protein LOC103343804</fullName>
    </submittedName>
</protein>
<keyword evidence="1" id="KW-1185">Reference proteome</keyword>
<dbReference type="GeneID" id="103343804"/>
<dbReference type="RefSeq" id="XP_008245663.1">
    <property type="nucleotide sequence ID" value="XM_008247441.1"/>
</dbReference>
<sequence>MVHCPILLDNNPVFSRGKRLFKFKAQWAKDSSCFEVISNCLRSNLNSSYLSQWSRNLTHCKNGLNLWSKDRHTNNKAHIKQLLDSLEANKSALPLGVFNVIVDFIQSKLAQLWKNEVLYWSQRQQNRVLKIKNEHGEWLSREKRVHEEFYNYFTNLFSSDGPRDWGNILDAIPQLVSPEINRNLVAPFLEMEIQEAVDQLGALKAPGPDGFPALFYQRYWLIAKFVILGTANEFAGGNLSLHDLNVLLNGKPGPPFKPSRGLRQGDPISPAANVANCAKLKVALEKYCFASGQPINFEKSSLVFSSNTPASTREAIGSLSAIQCASDHGSYLGLPSAWGRSKKSAMSFIRDKWSSPDKDSQIHWKSWNALCLAKRDGGLGFKDLADFNLALLTKQCWRILLNPNSLWVKMMKGRYFLDCDFLKAVLGSWPSWIWSSLIDGRDFILSHARKLVLSGAHTSIWKDNWVHGNGIIRHVAPVEPFAPQLACDIMDPESNS</sequence>
<gene>
    <name evidence="2" type="primary">LOC103343804</name>
</gene>
<name>A0ABM0PWI1_PRUMU</name>
<accession>A0ABM0PWI1</accession>
<organism evidence="1 2">
    <name type="scientific">Prunus mume</name>
    <name type="common">Japanese apricot</name>
    <name type="synonym">Armeniaca mume</name>
    <dbReference type="NCBI Taxonomy" id="102107"/>
    <lineage>
        <taxon>Eukaryota</taxon>
        <taxon>Viridiplantae</taxon>
        <taxon>Streptophyta</taxon>
        <taxon>Embryophyta</taxon>
        <taxon>Tracheophyta</taxon>
        <taxon>Spermatophyta</taxon>
        <taxon>Magnoliopsida</taxon>
        <taxon>eudicotyledons</taxon>
        <taxon>Gunneridae</taxon>
        <taxon>Pentapetalae</taxon>
        <taxon>rosids</taxon>
        <taxon>fabids</taxon>
        <taxon>Rosales</taxon>
        <taxon>Rosaceae</taxon>
        <taxon>Amygdaloideae</taxon>
        <taxon>Amygdaleae</taxon>
        <taxon>Prunus</taxon>
    </lineage>
</organism>
<evidence type="ECO:0000313" key="2">
    <source>
        <dbReference type="RefSeq" id="XP_008245663.1"/>
    </source>
</evidence>
<dbReference type="Proteomes" id="UP000694861">
    <property type="component" value="Unplaced"/>
</dbReference>
<reference evidence="1" key="1">
    <citation type="journal article" date="2012" name="Nat. Commun.">
        <title>The genome of Prunus mume.</title>
        <authorList>
            <person name="Zhang Q."/>
            <person name="Chen W."/>
            <person name="Sun L."/>
            <person name="Zhao F."/>
            <person name="Huang B."/>
            <person name="Yang W."/>
            <person name="Tao Y."/>
            <person name="Wang J."/>
            <person name="Yuan Z."/>
            <person name="Fan G."/>
            <person name="Xing Z."/>
            <person name="Han C."/>
            <person name="Pan H."/>
            <person name="Zhong X."/>
            <person name="Shi W."/>
            <person name="Liang X."/>
            <person name="Du D."/>
            <person name="Sun F."/>
            <person name="Xu Z."/>
            <person name="Hao R."/>
            <person name="Lv T."/>
            <person name="Lv Y."/>
            <person name="Zheng Z."/>
            <person name="Sun M."/>
            <person name="Luo L."/>
            <person name="Cai M."/>
            <person name="Gao Y."/>
            <person name="Wang J."/>
            <person name="Yin Y."/>
            <person name="Xu X."/>
            <person name="Cheng T."/>
            <person name="Wang J."/>
        </authorList>
    </citation>
    <scope>NUCLEOTIDE SEQUENCE [LARGE SCALE GENOMIC DNA]</scope>
</reference>
<evidence type="ECO:0000313" key="1">
    <source>
        <dbReference type="Proteomes" id="UP000694861"/>
    </source>
</evidence>
<proteinExistence type="predicted"/>